<sequence length="125" mass="14054">MLSAVRRSSALTQVTTAVVAPASHILGRFLAVDGKVPQDEEQQYGDRKYELEQEAKKEVAYVRDPVIPEPGQGTLANPILVPSAMKERAVGFEDPLSHQMQWFVLQEGDIHWVESIDMYFKLIKS</sequence>
<evidence type="ECO:0000256" key="1">
    <source>
        <dbReference type="ARBA" id="ARBA00022723"/>
    </source>
</evidence>
<proteinExistence type="predicted"/>
<evidence type="ECO:0000256" key="2">
    <source>
        <dbReference type="ARBA" id="ARBA00022833"/>
    </source>
</evidence>
<dbReference type="AlphaFoldDB" id="A0A7S2V0Z9"/>
<dbReference type="Gene3D" id="2.60.11.10">
    <property type="entry name" value="Cytochrome c oxidase, subunit Vb"/>
    <property type="match status" value="1"/>
</dbReference>
<dbReference type="EMBL" id="HBHR01011577">
    <property type="protein sequence ID" value="CAD9863061.1"/>
    <property type="molecule type" value="Transcribed_RNA"/>
</dbReference>
<protein>
    <submittedName>
        <fullName evidence="3">Uncharacterized protein</fullName>
    </submittedName>
</protein>
<dbReference type="InterPro" id="IPR002124">
    <property type="entry name" value="Cyt_c_oxidase_su5b"/>
</dbReference>
<dbReference type="GO" id="GO:0006123">
    <property type="term" value="P:mitochondrial electron transport, cytochrome c to oxygen"/>
    <property type="evidence" value="ECO:0007669"/>
    <property type="project" value="InterPro"/>
</dbReference>
<evidence type="ECO:0000313" key="3">
    <source>
        <dbReference type="EMBL" id="CAD9863061.1"/>
    </source>
</evidence>
<dbReference type="GO" id="GO:0005740">
    <property type="term" value="C:mitochondrial envelope"/>
    <property type="evidence" value="ECO:0007669"/>
    <property type="project" value="InterPro"/>
</dbReference>
<dbReference type="InterPro" id="IPR036972">
    <property type="entry name" value="Cyt_c_oxidase_su5b_sf"/>
</dbReference>
<dbReference type="Pfam" id="PF01215">
    <property type="entry name" value="COX5B"/>
    <property type="match status" value="1"/>
</dbReference>
<keyword evidence="1" id="KW-0479">Metal-binding</keyword>
<dbReference type="SUPFAM" id="SSF57802">
    <property type="entry name" value="Rubredoxin-like"/>
    <property type="match status" value="1"/>
</dbReference>
<dbReference type="GO" id="GO:0046872">
    <property type="term" value="F:metal ion binding"/>
    <property type="evidence" value="ECO:0007669"/>
    <property type="project" value="UniProtKB-KW"/>
</dbReference>
<keyword evidence="2" id="KW-0862">Zinc</keyword>
<name>A0A7S2V0Z9_9STRA</name>
<organism evidence="3">
    <name type="scientific">Fibrocapsa japonica</name>
    <dbReference type="NCBI Taxonomy" id="94617"/>
    <lineage>
        <taxon>Eukaryota</taxon>
        <taxon>Sar</taxon>
        <taxon>Stramenopiles</taxon>
        <taxon>Ochrophyta</taxon>
        <taxon>Raphidophyceae</taxon>
        <taxon>Chattonellales</taxon>
        <taxon>Chattonellaceae</taxon>
        <taxon>Fibrocapsa</taxon>
    </lineage>
</organism>
<dbReference type="PANTHER" id="PTHR10122">
    <property type="entry name" value="CYTOCHROME C OXIDASE SUBUNIT 5B, MITOCHONDRIAL"/>
    <property type="match status" value="1"/>
</dbReference>
<accession>A0A7S2V0Z9</accession>
<gene>
    <name evidence="3" type="ORF">FJAP1339_LOCUS5593</name>
</gene>
<dbReference type="PANTHER" id="PTHR10122:SF0">
    <property type="entry name" value="CYTOCHROME C OXIDASE SUBUNIT 5B, ISOFORM A-RELATED"/>
    <property type="match status" value="1"/>
</dbReference>
<dbReference type="GO" id="GO:0045277">
    <property type="term" value="C:respiratory chain complex IV"/>
    <property type="evidence" value="ECO:0007669"/>
    <property type="project" value="InterPro"/>
</dbReference>
<reference evidence="3" key="1">
    <citation type="submission" date="2021-01" db="EMBL/GenBank/DDBJ databases">
        <authorList>
            <person name="Corre E."/>
            <person name="Pelletier E."/>
            <person name="Niang G."/>
            <person name="Scheremetjew M."/>
            <person name="Finn R."/>
            <person name="Kale V."/>
            <person name="Holt S."/>
            <person name="Cochrane G."/>
            <person name="Meng A."/>
            <person name="Brown T."/>
            <person name="Cohen L."/>
        </authorList>
    </citation>
    <scope>NUCLEOTIDE SEQUENCE</scope>
    <source>
        <strain evidence="3">CCMP1661</strain>
    </source>
</reference>